<dbReference type="SUPFAM" id="SSF47188">
    <property type="entry name" value="Hemerythrin-like"/>
    <property type="match status" value="1"/>
</dbReference>
<dbReference type="GO" id="GO:0005344">
    <property type="term" value="F:oxygen carrier activity"/>
    <property type="evidence" value="ECO:0007669"/>
    <property type="project" value="UniProtKB-KW"/>
</dbReference>
<dbReference type="GO" id="GO:0046872">
    <property type="term" value="F:metal ion binding"/>
    <property type="evidence" value="ECO:0007669"/>
    <property type="project" value="UniProtKB-KW"/>
</dbReference>
<dbReference type="PANTHER" id="PTHR37164">
    <property type="entry name" value="BACTERIOHEMERYTHRIN"/>
    <property type="match status" value="1"/>
</dbReference>
<feature type="domain" description="Cyclic nucleotide-binding" evidence="5">
    <location>
        <begin position="509"/>
        <end position="591"/>
    </location>
</feature>
<keyword evidence="7" id="KW-1185">Reference proteome</keyword>
<feature type="domain" description="Cyclic nucleotide-binding" evidence="5">
    <location>
        <begin position="648"/>
        <end position="708"/>
    </location>
</feature>
<dbReference type="Pfam" id="PF01814">
    <property type="entry name" value="Hemerythrin"/>
    <property type="match status" value="1"/>
</dbReference>
<dbReference type="PROSITE" id="PS50042">
    <property type="entry name" value="CNMP_BINDING_3"/>
    <property type="match status" value="2"/>
</dbReference>
<dbReference type="InterPro" id="IPR012827">
    <property type="entry name" value="Hemerythrin_metal-bd"/>
</dbReference>
<dbReference type="STRING" id="1285242.A6A04_14850"/>
<proteinExistence type="inferred from homology"/>
<dbReference type="PANTHER" id="PTHR37164:SF1">
    <property type="entry name" value="BACTERIOHEMERYTHRIN"/>
    <property type="match status" value="1"/>
</dbReference>
<dbReference type="NCBIfam" id="TIGR02481">
    <property type="entry name" value="hemeryth_dom"/>
    <property type="match status" value="1"/>
</dbReference>
<dbReference type="SUPFAM" id="SSF56281">
    <property type="entry name" value="Metallo-hydrolase/oxidoreductase"/>
    <property type="match status" value="1"/>
</dbReference>
<evidence type="ECO:0000256" key="3">
    <source>
        <dbReference type="ARBA" id="ARBA00022723"/>
    </source>
</evidence>
<keyword evidence="4" id="KW-0408">Iron</keyword>
<evidence type="ECO:0000259" key="5">
    <source>
        <dbReference type="PROSITE" id="PS50042"/>
    </source>
</evidence>
<dbReference type="InterPro" id="IPR012312">
    <property type="entry name" value="Hemerythrin-like"/>
</dbReference>
<organism evidence="6 7">
    <name type="scientific">Paramagnetospirillum marisnigri</name>
    <dbReference type="NCBI Taxonomy" id="1285242"/>
    <lineage>
        <taxon>Bacteria</taxon>
        <taxon>Pseudomonadati</taxon>
        <taxon>Pseudomonadota</taxon>
        <taxon>Alphaproteobacteria</taxon>
        <taxon>Rhodospirillales</taxon>
        <taxon>Magnetospirillaceae</taxon>
        <taxon>Paramagnetospirillum</taxon>
    </lineage>
</organism>
<comment type="caution">
    <text evidence="6">The sequence shown here is derived from an EMBL/GenBank/DDBJ whole genome shotgun (WGS) entry which is preliminary data.</text>
</comment>
<gene>
    <name evidence="6" type="ORF">A6A04_14850</name>
</gene>
<dbReference type="InterPro" id="IPR018490">
    <property type="entry name" value="cNMP-bd_dom_sf"/>
</dbReference>
<evidence type="ECO:0000256" key="2">
    <source>
        <dbReference type="ARBA" id="ARBA00022621"/>
    </source>
</evidence>
<dbReference type="Pfam" id="PF00027">
    <property type="entry name" value="cNMP_binding"/>
    <property type="match status" value="2"/>
</dbReference>
<name>A0A178MTU4_9PROT</name>
<dbReference type="Pfam" id="PF23023">
    <property type="entry name" value="Anti-Pycsar_Apyc1"/>
    <property type="match status" value="1"/>
</dbReference>
<sequence length="869" mass="96203">MFKIDVTPGVAWVEIPEADLRILCGCPADTIKHLIRRGLVRPTVVKGVACETGPNAILLSDVMVQGGDFANLAEFPVLQMFYRQGMLLPGHPNNTGIKPMLIGGRERVEAQMQYIFRGNYGLISEEEILAAGVPANQAHQMMRLKLRFAFGRIAHPRDLLDGVALGEGSVEIRPGVELRRLRPNVFEFRAGQEALEVDLNLGAFQTYECPYSLGATQFPREYFAVVHLGEGDGWDIRRATMGSIVVYQGKINLVDAGPNLSASLRALGVGVNEIEGVFVTHSHDDHIAGLTTLMRADRRVKFFAVPMVRAAVTKKLAALLDIEERDFSSYFNVVDLRLGEWNNLDGMEVKPVFSPHPVETTIFHFRALAEGGYRSYAHFADVVGLKTLAGMITDDPSKPGLDRSLYDQIVADYAEPSDIKKIDIGGGMIHGEATDFTSDHSSRIILAHTSLPLTREQKRIGSGSSFGSVDVLIPSHRDFLSRAAFHFLADHLSGVPAPELGGLLNGPVVTFNPESILLRGGNQHDRIYLLLTGLVELLDEESDFRAELSAGAFLGEMSGLQDMPALETIRALSFVQALALPADLYRAFIMRHDLFAGISRLFETREFLSRTWLLGDVVSTGTLNAIAKNAKTIRVAAGMQIDQAAPAVYLIETGRISRILGEKLLESLGPGDFFGEERAVFDVPVIASFKCDTEVVLYQLPTSQLGEIPNVRWKLFETFGRRTSVEPSACQLDGRNLLKWHDEYSVHIQWIDMQHRRLFASANRVLDAVERKTEVGEVAEALSKLVDYTRYHFQAEEELLHGYQYPAELGHSRAHAGLVAQVEELQSRIAGGASIPADEILAFLHGWIVKHILIEDRRYGEFLNERGVF</sequence>
<dbReference type="InterPro" id="IPR014710">
    <property type="entry name" value="RmlC-like_jellyroll"/>
</dbReference>
<dbReference type="EMBL" id="LWQT01000041">
    <property type="protein sequence ID" value="OAN52992.1"/>
    <property type="molecule type" value="Genomic_DNA"/>
</dbReference>
<dbReference type="InterPro" id="IPR050669">
    <property type="entry name" value="Hemerythrin"/>
</dbReference>
<keyword evidence="2" id="KW-0561">Oxygen transport</keyword>
<keyword evidence="3" id="KW-0479">Metal-binding</keyword>
<dbReference type="SMART" id="SM00100">
    <property type="entry name" value="cNMP"/>
    <property type="match status" value="2"/>
</dbReference>
<dbReference type="PROSITE" id="PS00550">
    <property type="entry name" value="HEMERYTHRINS"/>
    <property type="match status" value="1"/>
</dbReference>
<dbReference type="Gene3D" id="1.20.120.50">
    <property type="entry name" value="Hemerythrin-like"/>
    <property type="match status" value="1"/>
</dbReference>
<dbReference type="CDD" id="cd00038">
    <property type="entry name" value="CAP_ED"/>
    <property type="match status" value="2"/>
</dbReference>
<dbReference type="InterPro" id="IPR016131">
    <property type="entry name" value="Haemerythrin_Fe_BS"/>
</dbReference>
<dbReference type="AlphaFoldDB" id="A0A178MTU4"/>
<dbReference type="InterPro" id="IPR036866">
    <property type="entry name" value="RibonucZ/Hydroxyglut_hydro"/>
</dbReference>
<protein>
    <submittedName>
        <fullName evidence="6">Cyclic nucleotide-binding protein</fullName>
    </submittedName>
</protein>
<keyword evidence="2" id="KW-0813">Transport</keyword>
<dbReference type="InterPro" id="IPR000595">
    <property type="entry name" value="cNMP-bd_dom"/>
</dbReference>
<dbReference type="CDD" id="cd12107">
    <property type="entry name" value="Hemerythrin"/>
    <property type="match status" value="1"/>
</dbReference>
<dbReference type="OrthoDB" id="9800940at2"/>
<evidence type="ECO:0000256" key="1">
    <source>
        <dbReference type="ARBA" id="ARBA00010587"/>
    </source>
</evidence>
<dbReference type="Gene3D" id="3.60.15.10">
    <property type="entry name" value="Ribonuclease Z/Hydroxyacylglutathione hydrolase-like"/>
    <property type="match status" value="1"/>
</dbReference>
<dbReference type="RefSeq" id="WP_068490454.1">
    <property type="nucleotide sequence ID" value="NZ_LWQT01000041.1"/>
</dbReference>
<accession>A0A178MTU4</accession>
<evidence type="ECO:0000313" key="6">
    <source>
        <dbReference type="EMBL" id="OAN52992.1"/>
    </source>
</evidence>
<evidence type="ECO:0000256" key="4">
    <source>
        <dbReference type="ARBA" id="ARBA00023004"/>
    </source>
</evidence>
<reference evidence="6 7" key="1">
    <citation type="submission" date="2016-04" db="EMBL/GenBank/DDBJ databases">
        <title>Draft genome sequence of freshwater magnetotactic bacteria Magnetospirillum marisnigri SP-1 and Magnetospirillum moscoviense BB-1.</title>
        <authorList>
            <person name="Koziaeva V."/>
            <person name="Dziuba M.V."/>
            <person name="Ivanov T.M."/>
            <person name="Kuznetsov B."/>
            <person name="Grouzdev D.S."/>
        </authorList>
    </citation>
    <scope>NUCLEOTIDE SEQUENCE [LARGE SCALE GENOMIC DNA]</scope>
    <source>
        <strain evidence="6 7">SP-1</strain>
    </source>
</reference>
<dbReference type="NCBIfam" id="NF033749">
    <property type="entry name" value="bact_hemeryth"/>
    <property type="match status" value="1"/>
</dbReference>
<evidence type="ECO:0000313" key="7">
    <source>
        <dbReference type="Proteomes" id="UP000078428"/>
    </source>
</evidence>
<dbReference type="Gene3D" id="2.60.120.10">
    <property type="entry name" value="Jelly Rolls"/>
    <property type="match status" value="2"/>
</dbReference>
<dbReference type="SUPFAM" id="SSF51206">
    <property type="entry name" value="cAMP-binding domain-like"/>
    <property type="match status" value="2"/>
</dbReference>
<comment type="similarity">
    <text evidence="1">Belongs to the hemerythrin family.</text>
</comment>
<dbReference type="Proteomes" id="UP000078428">
    <property type="component" value="Unassembled WGS sequence"/>
</dbReference>
<dbReference type="InterPro" id="IPR035938">
    <property type="entry name" value="Hemerythrin-like_sf"/>
</dbReference>